<evidence type="ECO:0000313" key="1">
    <source>
        <dbReference type="EMBL" id="MBC2888376.1"/>
    </source>
</evidence>
<dbReference type="GO" id="GO:0007165">
    <property type="term" value="P:signal transduction"/>
    <property type="evidence" value="ECO:0007669"/>
    <property type="project" value="InterPro"/>
</dbReference>
<proteinExistence type="predicted"/>
<dbReference type="Proteomes" id="UP000587396">
    <property type="component" value="Unassembled WGS sequence"/>
</dbReference>
<sequence>MRDREQRLGWIERLIGASYHGPERNNALVVPTPTGNLAVAFSSIVEVVPASRVQPLALLPDTYCGVLTQGNTIAPIIDASEDGLAGCGAPGHVVLVEGSGCVFGLRFGGAPFVVDLNEVEHVDLEIVRGKALPAGPLPLLDVDAVAAALLALD</sequence>
<dbReference type="SUPFAM" id="SSF50341">
    <property type="entry name" value="CheW-like"/>
    <property type="match status" value="1"/>
</dbReference>
<dbReference type="EMBL" id="JACMSE010000001">
    <property type="protein sequence ID" value="MBC2888376.1"/>
    <property type="molecule type" value="Genomic_DNA"/>
</dbReference>
<comment type="caution">
    <text evidence="1">The sequence shown here is derived from an EMBL/GenBank/DDBJ whole genome shotgun (WGS) entry which is preliminary data.</text>
</comment>
<dbReference type="AlphaFoldDB" id="A0A842JBZ9"/>
<keyword evidence="2" id="KW-1185">Reference proteome</keyword>
<protein>
    <submittedName>
        <fullName evidence="1">Bifunctional autolysin</fullName>
    </submittedName>
</protein>
<evidence type="ECO:0000313" key="2">
    <source>
        <dbReference type="Proteomes" id="UP000587396"/>
    </source>
</evidence>
<name>A0A842JBZ9_9ACTN</name>
<dbReference type="InterPro" id="IPR036061">
    <property type="entry name" value="CheW-like_dom_sf"/>
</dbReference>
<reference evidence="1 2" key="1">
    <citation type="submission" date="2020-08" db="EMBL/GenBank/DDBJ databases">
        <authorList>
            <person name="Liu C."/>
            <person name="Sun Q."/>
        </authorList>
    </citation>
    <scope>NUCLEOTIDE SEQUENCE [LARGE SCALE GENOMIC DNA]</scope>
    <source>
        <strain evidence="1 2">N22</strain>
    </source>
</reference>
<dbReference type="GO" id="GO:0006935">
    <property type="term" value="P:chemotaxis"/>
    <property type="evidence" value="ECO:0007669"/>
    <property type="project" value="InterPro"/>
</dbReference>
<dbReference type="RefSeq" id="WP_185904307.1">
    <property type="nucleotide sequence ID" value="NZ_JACMSE010000001.1"/>
</dbReference>
<gene>
    <name evidence="1" type="ORF">H7313_03295</name>
</gene>
<organism evidence="1 2">
    <name type="scientific">Gordonibacter massiliensis</name>
    <name type="common">ex Traore et al. 2017</name>
    <dbReference type="NCBI Taxonomy" id="1841863"/>
    <lineage>
        <taxon>Bacteria</taxon>
        <taxon>Bacillati</taxon>
        <taxon>Actinomycetota</taxon>
        <taxon>Coriobacteriia</taxon>
        <taxon>Eggerthellales</taxon>
        <taxon>Eggerthellaceae</taxon>
        <taxon>Gordonibacter</taxon>
    </lineage>
</organism>
<accession>A0A842JBZ9</accession>